<keyword evidence="2" id="KW-1185">Reference proteome</keyword>
<comment type="caution">
    <text evidence="1">The sequence shown here is derived from an EMBL/GenBank/DDBJ whole genome shotgun (WGS) entry which is preliminary data.</text>
</comment>
<protein>
    <submittedName>
        <fullName evidence="1">Uncharacterized protein</fullName>
    </submittedName>
</protein>
<evidence type="ECO:0000313" key="2">
    <source>
        <dbReference type="Proteomes" id="UP000266673"/>
    </source>
</evidence>
<gene>
    <name evidence="1" type="ORF">C2G38_2192498</name>
</gene>
<dbReference type="EMBL" id="QKWP01000748">
    <property type="protein sequence ID" value="RIB15375.1"/>
    <property type="molecule type" value="Genomic_DNA"/>
</dbReference>
<name>A0A397UZ00_9GLOM</name>
<dbReference type="OrthoDB" id="2466346at2759"/>
<reference evidence="1 2" key="1">
    <citation type="submission" date="2018-06" db="EMBL/GenBank/DDBJ databases">
        <title>Comparative genomics reveals the genomic features of Rhizophagus irregularis, R. cerebriforme, R. diaphanum and Gigaspora rosea, and their symbiotic lifestyle signature.</title>
        <authorList>
            <person name="Morin E."/>
            <person name="San Clemente H."/>
            <person name="Chen E.C.H."/>
            <person name="De La Providencia I."/>
            <person name="Hainaut M."/>
            <person name="Kuo A."/>
            <person name="Kohler A."/>
            <person name="Murat C."/>
            <person name="Tang N."/>
            <person name="Roy S."/>
            <person name="Loubradou J."/>
            <person name="Henrissat B."/>
            <person name="Grigoriev I.V."/>
            <person name="Corradi N."/>
            <person name="Roux C."/>
            <person name="Martin F.M."/>
        </authorList>
    </citation>
    <scope>NUCLEOTIDE SEQUENCE [LARGE SCALE GENOMIC DNA]</scope>
    <source>
        <strain evidence="1 2">DAOM 194757</strain>
    </source>
</reference>
<sequence length="168" mass="19389">MELPLFPESIKKMITQLQRQLRTANLLKDLAITPNNVKYGTSIIGEELAASTTLLTSDAQKIHQNLMAYVNDLRCQDVTFQTLPKFKGNWEMQVKSVCAEIMKIPSDPVKQLYNYYQLGVVLETQDWKDFSILLEEARVMKELEFNKLIDSTNELLRVTFQEVENVTN</sequence>
<evidence type="ECO:0000313" key="1">
    <source>
        <dbReference type="EMBL" id="RIB15375.1"/>
    </source>
</evidence>
<dbReference type="AlphaFoldDB" id="A0A397UZ00"/>
<dbReference type="Proteomes" id="UP000266673">
    <property type="component" value="Unassembled WGS sequence"/>
</dbReference>
<proteinExistence type="predicted"/>
<accession>A0A397UZ00</accession>
<organism evidence="1 2">
    <name type="scientific">Gigaspora rosea</name>
    <dbReference type="NCBI Taxonomy" id="44941"/>
    <lineage>
        <taxon>Eukaryota</taxon>
        <taxon>Fungi</taxon>
        <taxon>Fungi incertae sedis</taxon>
        <taxon>Mucoromycota</taxon>
        <taxon>Glomeromycotina</taxon>
        <taxon>Glomeromycetes</taxon>
        <taxon>Diversisporales</taxon>
        <taxon>Gigasporaceae</taxon>
        <taxon>Gigaspora</taxon>
    </lineage>
</organism>